<comment type="caution">
    <text evidence="2">The sequence shown here is derived from an EMBL/GenBank/DDBJ whole genome shotgun (WGS) entry which is preliminary data.</text>
</comment>
<name>A0A371H3M1_MUCPR</name>
<evidence type="ECO:0000313" key="3">
    <source>
        <dbReference type="Proteomes" id="UP000257109"/>
    </source>
</evidence>
<sequence length="140" mass="14604">MSHTIACPGIGADPPFPTSQNPNFATSTPAQAASAQPHQYVTPFAPQTGSARKHFAGHDGGVVVVVVVVLPHAPSDGNRSTPDSSRSAAPEGRIRKSAAMAIAKENIRGRMDENFAMVGLGGRELRRPAVADLKNQLGEV</sequence>
<dbReference type="Proteomes" id="UP000257109">
    <property type="component" value="Unassembled WGS sequence"/>
</dbReference>
<feature type="compositionally biased region" description="Polar residues" evidence="1">
    <location>
        <begin position="77"/>
        <end position="87"/>
    </location>
</feature>
<reference evidence="2" key="1">
    <citation type="submission" date="2018-05" db="EMBL/GenBank/DDBJ databases">
        <title>Draft genome of Mucuna pruriens seed.</title>
        <authorList>
            <person name="Nnadi N.E."/>
            <person name="Vos R."/>
            <person name="Hasami M.H."/>
            <person name="Devisetty U.K."/>
            <person name="Aguiy J.C."/>
        </authorList>
    </citation>
    <scope>NUCLEOTIDE SEQUENCE [LARGE SCALE GENOMIC DNA]</scope>
    <source>
        <strain evidence="2">JCA_2017</strain>
    </source>
</reference>
<feature type="non-terminal residue" evidence="2">
    <location>
        <position position="1"/>
    </location>
</feature>
<feature type="region of interest" description="Disordered" evidence="1">
    <location>
        <begin position="73"/>
        <end position="96"/>
    </location>
</feature>
<dbReference type="EMBL" id="QJKJ01003670">
    <property type="protein sequence ID" value="RDX97387.1"/>
    <property type="molecule type" value="Genomic_DNA"/>
</dbReference>
<accession>A0A371H3M1</accession>
<feature type="region of interest" description="Disordered" evidence="1">
    <location>
        <begin position="1"/>
        <end position="37"/>
    </location>
</feature>
<keyword evidence="3" id="KW-1185">Reference proteome</keyword>
<evidence type="ECO:0000256" key="1">
    <source>
        <dbReference type="SAM" id="MobiDB-lite"/>
    </source>
</evidence>
<evidence type="ECO:0000313" key="2">
    <source>
        <dbReference type="EMBL" id="RDX97387.1"/>
    </source>
</evidence>
<proteinExistence type="predicted"/>
<organism evidence="2 3">
    <name type="scientific">Mucuna pruriens</name>
    <name type="common">Velvet bean</name>
    <name type="synonym">Dolichos pruriens</name>
    <dbReference type="NCBI Taxonomy" id="157652"/>
    <lineage>
        <taxon>Eukaryota</taxon>
        <taxon>Viridiplantae</taxon>
        <taxon>Streptophyta</taxon>
        <taxon>Embryophyta</taxon>
        <taxon>Tracheophyta</taxon>
        <taxon>Spermatophyta</taxon>
        <taxon>Magnoliopsida</taxon>
        <taxon>eudicotyledons</taxon>
        <taxon>Gunneridae</taxon>
        <taxon>Pentapetalae</taxon>
        <taxon>rosids</taxon>
        <taxon>fabids</taxon>
        <taxon>Fabales</taxon>
        <taxon>Fabaceae</taxon>
        <taxon>Papilionoideae</taxon>
        <taxon>50 kb inversion clade</taxon>
        <taxon>NPAAA clade</taxon>
        <taxon>indigoferoid/millettioid clade</taxon>
        <taxon>Phaseoleae</taxon>
        <taxon>Mucuna</taxon>
    </lineage>
</organism>
<protein>
    <submittedName>
        <fullName evidence="2">Uncharacterized protein</fullName>
    </submittedName>
</protein>
<dbReference type="AlphaFoldDB" id="A0A371H3M1"/>
<feature type="compositionally biased region" description="Low complexity" evidence="1">
    <location>
        <begin position="25"/>
        <end position="37"/>
    </location>
</feature>
<gene>
    <name evidence="2" type="ORF">CR513_19844</name>
</gene>